<dbReference type="InterPro" id="IPR014205">
    <property type="entry name" value="Spore_YtaF"/>
</dbReference>
<evidence type="ECO:0000256" key="4">
    <source>
        <dbReference type="ARBA" id="ARBA00023136"/>
    </source>
</evidence>
<feature type="transmembrane region" description="Helical" evidence="5">
    <location>
        <begin position="132"/>
        <end position="150"/>
    </location>
</feature>
<evidence type="ECO:0000256" key="5">
    <source>
        <dbReference type="SAM" id="Phobius"/>
    </source>
</evidence>
<keyword evidence="1" id="KW-1003">Cell membrane</keyword>
<keyword evidence="2 5" id="KW-0812">Transmembrane</keyword>
<evidence type="ECO:0000313" key="6">
    <source>
        <dbReference type="EMBL" id="MDR9894348.1"/>
    </source>
</evidence>
<dbReference type="InterPro" id="IPR003810">
    <property type="entry name" value="Mntp/YtaF"/>
</dbReference>
<feature type="transmembrane region" description="Helical" evidence="5">
    <location>
        <begin position="6"/>
        <end position="28"/>
    </location>
</feature>
<evidence type="ECO:0000256" key="2">
    <source>
        <dbReference type="ARBA" id="ARBA00022692"/>
    </source>
</evidence>
<keyword evidence="4 5" id="KW-0472">Membrane</keyword>
<evidence type="ECO:0000256" key="1">
    <source>
        <dbReference type="ARBA" id="ARBA00022475"/>
    </source>
</evidence>
<protein>
    <submittedName>
        <fullName evidence="6">Sporulation membrane protein YtaF</fullName>
    </submittedName>
</protein>
<organism evidence="6 7">
    <name type="scientific">Aetokthonos hydrillicola Thurmond2011</name>
    <dbReference type="NCBI Taxonomy" id="2712845"/>
    <lineage>
        <taxon>Bacteria</taxon>
        <taxon>Bacillati</taxon>
        <taxon>Cyanobacteriota</taxon>
        <taxon>Cyanophyceae</taxon>
        <taxon>Nostocales</taxon>
        <taxon>Hapalosiphonaceae</taxon>
        <taxon>Aetokthonos</taxon>
    </lineage>
</organism>
<dbReference type="Proteomes" id="UP000667802">
    <property type="component" value="Unassembled WGS sequence"/>
</dbReference>
<feature type="transmembrane region" description="Helical" evidence="5">
    <location>
        <begin position="70"/>
        <end position="89"/>
    </location>
</feature>
<keyword evidence="3 5" id="KW-1133">Transmembrane helix</keyword>
<feature type="transmembrane region" description="Helical" evidence="5">
    <location>
        <begin position="156"/>
        <end position="177"/>
    </location>
</feature>
<comment type="caution">
    <text evidence="6">The sequence shown here is derived from an EMBL/GenBank/DDBJ whole genome shotgun (WGS) entry which is preliminary data.</text>
</comment>
<feature type="transmembrane region" description="Helical" evidence="5">
    <location>
        <begin position="189"/>
        <end position="207"/>
    </location>
</feature>
<keyword evidence="7" id="KW-1185">Reference proteome</keyword>
<dbReference type="NCBIfam" id="TIGR02840">
    <property type="entry name" value="spore_YtaF"/>
    <property type="match status" value="1"/>
</dbReference>
<dbReference type="AlphaFoldDB" id="A0AAP5M961"/>
<dbReference type="PANTHER" id="PTHR35529:SF2">
    <property type="entry name" value="SPORULATION PROTEIN YTAF-RELATED"/>
    <property type="match status" value="1"/>
</dbReference>
<evidence type="ECO:0000256" key="3">
    <source>
        <dbReference type="ARBA" id="ARBA00022989"/>
    </source>
</evidence>
<accession>A0AAP5M961</accession>
<dbReference type="RefSeq" id="WP_208349814.1">
    <property type="nucleotide sequence ID" value="NZ_CAWQFN010000549.1"/>
</dbReference>
<reference evidence="7" key="1">
    <citation type="journal article" date="2021" name="Science">
        <title>Hunting the eagle killer: A cyanobacterial neurotoxin causes vacuolar myelinopathy.</title>
        <authorList>
            <person name="Breinlinger S."/>
            <person name="Phillips T.J."/>
            <person name="Haram B.N."/>
            <person name="Mares J."/>
            <person name="Martinez Yerena J.A."/>
            <person name="Hrouzek P."/>
            <person name="Sobotka R."/>
            <person name="Henderson W.M."/>
            <person name="Schmieder P."/>
            <person name="Williams S.M."/>
            <person name="Lauderdale J.D."/>
            <person name="Wilde H.D."/>
            <person name="Gerrin W."/>
            <person name="Kust A."/>
            <person name="Washington J.W."/>
            <person name="Wagner C."/>
            <person name="Geier B."/>
            <person name="Liebeke M."/>
            <person name="Enke H."/>
            <person name="Niedermeyer T.H.J."/>
            <person name="Wilde S.B."/>
        </authorList>
    </citation>
    <scope>NUCLEOTIDE SEQUENCE [LARGE SCALE GENOMIC DNA]</scope>
    <source>
        <strain evidence="7">Thurmond2011</strain>
    </source>
</reference>
<evidence type="ECO:0000313" key="7">
    <source>
        <dbReference type="Proteomes" id="UP000667802"/>
    </source>
</evidence>
<feature type="transmembrane region" description="Helical" evidence="5">
    <location>
        <begin position="40"/>
        <end position="64"/>
    </location>
</feature>
<name>A0AAP5M961_9CYAN</name>
<proteinExistence type="predicted"/>
<gene>
    <name evidence="6" type="primary">ytaF</name>
    <name evidence="6" type="ORF">G7B40_007145</name>
</gene>
<dbReference type="PANTHER" id="PTHR35529">
    <property type="entry name" value="MANGANESE EFFLUX PUMP MNTP-RELATED"/>
    <property type="match status" value="1"/>
</dbReference>
<dbReference type="EMBL" id="JAALHA020000002">
    <property type="protein sequence ID" value="MDR9894348.1"/>
    <property type="molecule type" value="Genomic_DNA"/>
</dbReference>
<sequence length="216" mass="23395">MGHHLLSSVFLALSSNVDNFAIGIAYGVKRIKIGISGNFIIAIFSSLGTYCSMSIGAILAKFLSHNLANLLGSGALVAIGIWGIWDAIITERKEKRRKNKSSVNELSYTTFINEPERADLDKSRLIDVRESLTLAFALTINNIAGGVGAGLSGVNIFITTYLTFVLSITAIFFGYFLGARFTAQMSGKITGILSGCLIICIGIYEYFSLIRQKPHV</sequence>